<dbReference type="EMBL" id="GL891303">
    <property type="protein sequence ID" value="EGO59799.1"/>
    <property type="molecule type" value="Genomic_DNA"/>
</dbReference>
<gene>
    <name evidence="1" type="ORF">NEUTE1DRAFT_99951</name>
</gene>
<name>F8MIJ8_NEUT8</name>
<dbReference type="AlphaFoldDB" id="F8MIJ8"/>
<dbReference type="OrthoDB" id="10341728at2759"/>
<dbReference type="Proteomes" id="UP000008065">
    <property type="component" value="Unassembled WGS sequence"/>
</dbReference>
<organism evidence="1 2">
    <name type="scientific">Neurospora tetrasperma (strain FGSC 2508 / ATCC MYA-4615 / P0657)</name>
    <dbReference type="NCBI Taxonomy" id="510951"/>
    <lineage>
        <taxon>Eukaryota</taxon>
        <taxon>Fungi</taxon>
        <taxon>Dikarya</taxon>
        <taxon>Ascomycota</taxon>
        <taxon>Pezizomycotina</taxon>
        <taxon>Sordariomycetes</taxon>
        <taxon>Sordariomycetidae</taxon>
        <taxon>Sordariales</taxon>
        <taxon>Sordariaceae</taxon>
        <taxon>Neurospora</taxon>
    </lineage>
</organism>
<reference evidence="2" key="1">
    <citation type="journal article" date="2011" name="Genetics">
        <title>Massive changes in genome architecture accompany the transition to self-fertility in the filamentous fungus Neurospora tetrasperma.</title>
        <authorList>
            <person name="Ellison C.E."/>
            <person name="Stajich J.E."/>
            <person name="Jacobson D.J."/>
            <person name="Natvig D.O."/>
            <person name="Lapidus A."/>
            <person name="Foster B."/>
            <person name="Aerts A."/>
            <person name="Riley R."/>
            <person name="Lindquist E.A."/>
            <person name="Grigoriev I.V."/>
            <person name="Taylor J.W."/>
        </authorList>
    </citation>
    <scope>NUCLEOTIDE SEQUENCE [LARGE SCALE GENOMIC DNA]</scope>
    <source>
        <strain evidence="2">FGSC 2508 / P0657</strain>
    </source>
</reference>
<protein>
    <submittedName>
        <fullName evidence="1">Uncharacterized protein</fullName>
    </submittedName>
</protein>
<evidence type="ECO:0000313" key="2">
    <source>
        <dbReference type="Proteomes" id="UP000008065"/>
    </source>
</evidence>
<dbReference type="HOGENOM" id="CLU_2427593_0_0_1"/>
<dbReference type="GeneID" id="20831996"/>
<accession>F8MIJ8</accession>
<proteinExistence type="predicted"/>
<keyword evidence="2" id="KW-1185">Reference proteome</keyword>
<sequence>MPAHDGSTVVPCKCKAKAKEQSPSSSSPQRRETVILQSIDDIDYFLHTPVTRISCTSLGFLFLSNVDTQRNLNSWGDMDAFRDVRLSSWQR</sequence>
<dbReference type="KEGG" id="nte:NEUTE1DRAFT99951"/>
<dbReference type="RefSeq" id="XP_009850000.1">
    <property type="nucleotide sequence ID" value="XM_009851698.1"/>
</dbReference>
<evidence type="ECO:0000313" key="1">
    <source>
        <dbReference type="EMBL" id="EGO59799.1"/>
    </source>
</evidence>
<dbReference type="VEuPathDB" id="FungiDB:NEUTE1DRAFT_99951"/>